<evidence type="ECO:0000256" key="1">
    <source>
        <dbReference type="SAM" id="Phobius"/>
    </source>
</evidence>
<organism evidence="3 4">
    <name type="scientific">Bhargavaea ullalensis</name>
    <dbReference type="NCBI Taxonomy" id="1265685"/>
    <lineage>
        <taxon>Bacteria</taxon>
        <taxon>Bacillati</taxon>
        <taxon>Bacillota</taxon>
        <taxon>Bacilli</taxon>
        <taxon>Bacillales</taxon>
        <taxon>Caryophanaceae</taxon>
        <taxon>Bhargavaea</taxon>
    </lineage>
</organism>
<comment type="caution">
    <text evidence="3">The sequence shown here is derived from an EMBL/GenBank/DDBJ whole genome shotgun (WGS) entry which is preliminary data.</text>
</comment>
<dbReference type="EMBL" id="JBEPLW010000013">
    <property type="protein sequence ID" value="MET3575900.1"/>
    <property type="molecule type" value="Genomic_DNA"/>
</dbReference>
<keyword evidence="1" id="KW-0472">Membrane</keyword>
<reference evidence="3 4" key="1">
    <citation type="submission" date="2024-06" db="EMBL/GenBank/DDBJ databases">
        <title>Genomic Encyclopedia of Type Strains, Phase IV (KMG-IV): sequencing the most valuable type-strain genomes for metagenomic binning, comparative biology and taxonomic classification.</title>
        <authorList>
            <person name="Goeker M."/>
        </authorList>
    </citation>
    <scope>NUCLEOTIDE SEQUENCE [LARGE SCALE GENOMIC DNA]</scope>
    <source>
        <strain evidence="3 4">DSM 26128</strain>
    </source>
</reference>
<accession>A0ABV2GC85</accession>
<evidence type="ECO:0000313" key="4">
    <source>
        <dbReference type="Proteomes" id="UP001549099"/>
    </source>
</evidence>
<evidence type="ECO:0000259" key="2">
    <source>
        <dbReference type="Pfam" id="PF09648"/>
    </source>
</evidence>
<proteinExistence type="predicted"/>
<gene>
    <name evidence="3" type="ORF">ABID49_001806</name>
</gene>
<dbReference type="Proteomes" id="UP001549099">
    <property type="component" value="Unassembled WGS sequence"/>
</dbReference>
<dbReference type="Pfam" id="PF09648">
    <property type="entry name" value="YycI"/>
    <property type="match status" value="1"/>
</dbReference>
<keyword evidence="1" id="KW-0812">Transmembrane</keyword>
<keyword evidence="1" id="KW-1133">Transmembrane helix</keyword>
<feature type="domain" description="Regulatory protein YycH-like" evidence="2">
    <location>
        <begin position="37"/>
        <end position="253"/>
    </location>
</feature>
<sequence length="270" mass="30969">MDWSKTKTIFIIVFAILNVFLYSLYVNRYTELQKIEVLGETNVEDRLKLDGISYPKLPEIGTASYASGEVRIFEDKETKEAKGQVIRLRDDGKTIVSDFEKPVSIKGDGDKPDFGPLLDKYVKGGSDYTLWKIDEEKQEAVFFQKIGSLPVYFNKNSTLTVQWNDSMEATGYRQRMMDEIVPFNQEKDLFPPIQAINALYSRGFLKTDSEITKIEMGYSPHVQLTKTQVFAPTWHIHVKLKDGTSEDYFVNAVDGRILDKLSEQFIEEDG</sequence>
<dbReference type="Gene3D" id="2.40.128.690">
    <property type="entry name" value="YycH protein, domain 3-like"/>
    <property type="match status" value="1"/>
</dbReference>
<evidence type="ECO:0000313" key="3">
    <source>
        <dbReference type="EMBL" id="MET3575900.1"/>
    </source>
</evidence>
<dbReference type="RefSeq" id="WP_354197465.1">
    <property type="nucleotide sequence ID" value="NZ_JBEPLW010000013.1"/>
</dbReference>
<protein>
    <submittedName>
        <fullName evidence="3">Regulatory protein YycI of two-component signal transduction system YycFG</fullName>
    </submittedName>
</protein>
<keyword evidence="4" id="KW-1185">Reference proteome</keyword>
<feature type="transmembrane region" description="Helical" evidence="1">
    <location>
        <begin position="6"/>
        <end position="25"/>
    </location>
</feature>
<name>A0ABV2GC85_9BACL</name>
<dbReference type="InterPro" id="IPR018604">
    <property type="entry name" value="YycI-like"/>
</dbReference>